<name>A0AAD9SUE0_9HELO</name>
<organism evidence="1 2">
    <name type="scientific">Diplocarpon rosae</name>
    <dbReference type="NCBI Taxonomy" id="946125"/>
    <lineage>
        <taxon>Eukaryota</taxon>
        <taxon>Fungi</taxon>
        <taxon>Dikarya</taxon>
        <taxon>Ascomycota</taxon>
        <taxon>Pezizomycotina</taxon>
        <taxon>Leotiomycetes</taxon>
        <taxon>Helotiales</taxon>
        <taxon>Drepanopezizaceae</taxon>
        <taxon>Diplocarpon</taxon>
    </lineage>
</organism>
<dbReference type="AlphaFoldDB" id="A0AAD9SUE0"/>
<sequence>MVCNSTKCTVRGNTDSKAMVCQNTTLPTPSPAVKIVPMTGVRCSTCAASGQESWVIPGKACPMCGSPC</sequence>
<reference evidence="1" key="1">
    <citation type="submission" date="2023-06" db="EMBL/GenBank/DDBJ databases">
        <title>Draft genome of Marssonina rosae.</title>
        <authorList>
            <person name="Cheng Q."/>
        </authorList>
    </citation>
    <scope>NUCLEOTIDE SEQUENCE</scope>
    <source>
        <strain evidence="1">R4</strain>
    </source>
</reference>
<dbReference type="EMBL" id="JAUBYV010000009">
    <property type="protein sequence ID" value="KAK2624788.1"/>
    <property type="molecule type" value="Genomic_DNA"/>
</dbReference>
<protein>
    <submittedName>
        <fullName evidence="1">Uncharacterized protein</fullName>
    </submittedName>
</protein>
<evidence type="ECO:0000313" key="2">
    <source>
        <dbReference type="Proteomes" id="UP001285354"/>
    </source>
</evidence>
<keyword evidence="2" id="KW-1185">Reference proteome</keyword>
<comment type="caution">
    <text evidence="1">The sequence shown here is derived from an EMBL/GenBank/DDBJ whole genome shotgun (WGS) entry which is preliminary data.</text>
</comment>
<proteinExistence type="predicted"/>
<gene>
    <name evidence="1" type="ORF">QTJ16_005981</name>
</gene>
<dbReference type="Proteomes" id="UP001285354">
    <property type="component" value="Unassembled WGS sequence"/>
</dbReference>
<evidence type="ECO:0000313" key="1">
    <source>
        <dbReference type="EMBL" id="KAK2624788.1"/>
    </source>
</evidence>
<accession>A0AAD9SUE0</accession>